<dbReference type="Proteomes" id="UP001551582">
    <property type="component" value="Unassembled WGS sequence"/>
</dbReference>
<dbReference type="EMBL" id="JBEZLS010000010">
    <property type="protein sequence ID" value="MEU9352428.1"/>
    <property type="molecule type" value="Genomic_DNA"/>
</dbReference>
<protein>
    <submittedName>
        <fullName evidence="1">Uncharacterized protein</fullName>
    </submittedName>
</protein>
<sequence length="78" mass="8391">MPPVWHDASPSITHQLVKAGLVWTKIRHAYMVDATVIGFTGTARHPKSLAVQLPDGRIALSQQLTTALASVVAPRLVP</sequence>
<keyword evidence="2" id="KW-1185">Reference proteome</keyword>
<name>A0ABV3E5K8_9ACTN</name>
<evidence type="ECO:0000313" key="1">
    <source>
        <dbReference type="EMBL" id="MEU9352428.1"/>
    </source>
</evidence>
<reference evidence="1 2" key="1">
    <citation type="submission" date="2024-06" db="EMBL/GenBank/DDBJ databases">
        <title>The Natural Products Discovery Center: Release of the First 8490 Sequenced Strains for Exploring Actinobacteria Biosynthetic Diversity.</title>
        <authorList>
            <person name="Kalkreuter E."/>
            <person name="Kautsar S.A."/>
            <person name="Yang D."/>
            <person name="Bader C.D."/>
            <person name="Teijaro C.N."/>
            <person name="Fluegel L."/>
            <person name="Davis C.M."/>
            <person name="Simpson J.R."/>
            <person name="Lauterbach L."/>
            <person name="Steele A.D."/>
            <person name="Gui C."/>
            <person name="Meng S."/>
            <person name="Li G."/>
            <person name="Viehrig K."/>
            <person name="Ye F."/>
            <person name="Su P."/>
            <person name="Kiefer A.F."/>
            <person name="Nichols A."/>
            <person name="Cepeda A.J."/>
            <person name="Yan W."/>
            <person name="Fan B."/>
            <person name="Jiang Y."/>
            <person name="Adhikari A."/>
            <person name="Zheng C.-J."/>
            <person name="Schuster L."/>
            <person name="Cowan T.M."/>
            <person name="Smanski M.J."/>
            <person name="Chevrette M.G."/>
            <person name="De Carvalho L.P.S."/>
            <person name="Shen B."/>
        </authorList>
    </citation>
    <scope>NUCLEOTIDE SEQUENCE [LARGE SCALE GENOMIC DNA]</scope>
    <source>
        <strain evidence="1 2">NPDC048274</strain>
    </source>
</reference>
<organism evidence="1 2">
    <name type="scientific">Streptomyces griseoloalbus</name>
    <dbReference type="NCBI Taxonomy" id="67303"/>
    <lineage>
        <taxon>Bacteria</taxon>
        <taxon>Bacillati</taxon>
        <taxon>Actinomycetota</taxon>
        <taxon>Actinomycetes</taxon>
        <taxon>Kitasatosporales</taxon>
        <taxon>Streptomycetaceae</taxon>
        <taxon>Streptomyces</taxon>
    </lineage>
</organism>
<comment type="caution">
    <text evidence="1">The sequence shown here is derived from an EMBL/GenBank/DDBJ whole genome shotgun (WGS) entry which is preliminary data.</text>
</comment>
<gene>
    <name evidence="1" type="ORF">AB0D65_15825</name>
</gene>
<evidence type="ECO:0000313" key="2">
    <source>
        <dbReference type="Proteomes" id="UP001551582"/>
    </source>
</evidence>
<proteinExistence type="predicted"/>
<dbReference type="RefSeq" id="WP_359980625.1">
    <property type="nucleotide sequence ID" value="NZ_JBEZLS010000010.1"/>
</dbReference>
<accession>A0ABV3E5K8</accession>